<organism evidence="9 10">
    <name type="scientific">candidate division LCP-89 bacterium B3_LCP</name>
    <dbReference type="NCBI Taxonomy" id="2012998"/>
    <lineage>
        <taxon>Bacteria</taxon>
        <taxon>Pseudomonadati</taxon>
        <taxon>Bacteria division LCP-89</taxon>
    </lineage>
</organism>
<dbReference type="Pfam" id="PF04055">
    <property type="entry name" value="Radical_SAM"/>
    <property type="match status" value="1"/>
</dbReference>
<feature type="domain" description="4Fe4S-binding SPASM" evidence="8">
    <location>
        <begin position="255"/>
        <end position="322"/>
    </location>
</feature>
<dbReference type="GO" id="GO:0003824">
    <property type="term" value="F:catalytic activity"/>
    <property type="evidence" value="ECO:0007669"/>
    <property type="project" value="InterPro"/>
</dbReference>
<evidence type="ECO:0000313" key="9">
    <source>
        <dbReference type="EMBL" id="TKJ41586.1"/>
    </source>
</evidence>
<dbReference type="InterPro" id="IPR034391">
    <property type="entry name" value="AdoMet-like_SPASM_containing"/>
</dbReference>
<evidence type="ECO:0000256" key="5">
    <source>
        <dbReference type="ARBA" id="ARBA00023004"/>
    </source>
</evidence>
<feature type="domain" description="Radical SAM core" evidence="7">
    <location>
        <begin position="53"/>
        <end position="184"/>
    </location>
</feature>
<dbReference type="GO" id="GO:0051536">
    <property type="term" value="F:iron-sulfur cluster binding"/>
    <property type="evidence" value="ECO:0007669"/>
    <property type="project" value="UniProtKB-KW"/>
</dbReference>
<dbReference type="InterPro" id="IPR023885">
    <property type="entry name" value="4Fe4S-binding_SPASM_dom"/>
</dbReference>
<reference evidence="9 10" key="1">
    <citation type="submission" date="2017-06" db="EMBL/GenBank/DDBJ databases">
        <title>Novel microbial phyla capable of carbon fixation and sulfur reduction in deep-sea sediments.</title>
        <authorList>
            <person name="Huang J."/>
            <person name="Baker B."/>
            <person name="Wang Y."/>
        </authorList>
    </citation>
    <scope>NUCLEOTIDE SEQUENCE [LARGE SCALE GENOMIC DNA]</scope>
    <source>
        <strain evidence="9">B3_LCP</strain>
    </source>
</reference>
<gene>
    <name evidence="9" type="ORF">CEE37_03205</name>
</gene>
<dbReference type="SFLD" id="SFLDG01067">
    <property type="entry name" value="SPASM/twitch_domain_containing"/>
    <property type="match status" value="1"/>
</dbReference>
<sequence>MGIQNIWFGGTDQARHEILNGISGHKLHWWRLRTEWYRKKLILKNPPYFINLEPTGFCNLHCSVCSYHQDRGKGYFEMDLARKVIDDAADFGVSQIRFFLAGEPLFHPHLDEMIALTKQKGMLTQIHTNATILDEKRSVKLLDSGLDSISFSFDGESAEEYEAIRIGAKFEVTLENILTFLRLKKERGQNNPYVIFQVIKSYHKDAPFSPSLSEEFKGRFEGLPIDNFRVLYPFSWPGQEEQEFNRPIGKKIFPCPVLWQSLSVGWDGKILGCCGDLNGVVTLGDVHEDRLKSIWNNETLVKMRWLHVKKKHREIPLCRGCDTVYVRVHPLIRDVRDFVTGRWLPI</sequence>
<dbReference type="InterPro" id="IPR058240">
    <property type="entry name" value="rSAM_sf"/>
</dbReference>
<dbReference type="Gene3D" id="3.20.20.70">
    <property type="entry name" value="Aldolase class I"/>
    <property type="match status" value="1"/>
</dbReference>
<dbReference type="CDD" id="cd01335">
    <property type="entry name" value="Radical_SAM"/>
    <property type="match status" value="1"/>
</dbReference>
<keyword evidence="3" id="KW-0949">S-adenosyl-L-methionine</keyword>
<dbReference type="Proteomes" id="UP000319619">
    <property type="component" value="Unassembled WGS sequence"/>
</dbReference>
<dbReference type="Pfam" id="PF13186">
    <property type="entry name" value="SPASM"/>
    <property type="match status" value="1"/>
</dbReference>
<keyword evidence="6" id="KW-0411">Iron-sulfur</keyword>
<evidence type="ECO:0000259" key="7">
    <source>
        <dbReference type="Pfam" id="PF04055"/>
    </source>
</evidence>
<keyword evidence="5" id="KW-0408">Iron</keyword>
<dbReference type="PANTHER" id="PTHR11228:SF7">
    <property type="entry name" value="PQQA PEPTIDE CYCLASE"/>
    <property type="match status" value="1"/>
</dbReference>
<dbReference type="SFLD" id="SFLDS00029">
    <property type="entry name" value="Radical_SAM"/>
    <property type="match status" value="1"/>
</dbReference>
<dbReference type="InterPro" id="IPR050377">
    <property type="entry name" value="Radical_SAM_PqqE_MftC-like"/>
</dbReference>
<evidence type="ECO:0000313" key="10">
    <source>
        <dbReference type="Proteomes" id="UP000319619"/>
    </source>
</evidence>
<dbReference type="PANTHER" id="PTHR11228">
    <property type="entry name" value="RADICAL SAM DOMAIN PROTEIN"/>
    <property type="match status" value="1"/>
</dbReference>
<dbReference type="SFLD" id="SFLDG01387">
    <property type="entry name" value="BtrN-like_SPASM_domain_contain"/>
    <property type="match status" value="1"/>
</dbReference>
<comment type="caution">
    <text evidence="9">The sequence shown here is derived from an EMBL/GenBank/DDBJ whole genome shotgun (WGS) entry which is preliminary data.</text>
</comment>
<dbReference type="InterPro" id="IPR007197">
    <property type="entry name" value="rSAM"/>
</dbReference>
<evidence type="ECO:0000256" key="1">
    <source>
        <dbReference type="ARBA" id="ARBA00001966"/>
    </source>
</evidence>
<keyword evidence="2" id="KW-0004">4Fe-4S</keyword>
<dbReference type="AlphaFoldDB" id="A0A532V2Z5"/>
<evidence type="ECO:0000256" key="4">
    <source>
        <dbReference type="ARBA" id="ARBA00022723"/>
    </source>
</evidence>
<evidence type="ECO:0000256" key="2">
    <source>
        <dbReference type="ARBA" id="ARBA00022485"/>
    </source>
</evidence>
<evidence type="ECO:0000259" key="8">
    <source>
        <dbReference type="Pfam" id="PF13186"/>
    </source>
</evidence>
<dbReference type="EMBL" id="NJBN01000002">
    <property type="protein sequence ID" value="TKJ41586.1"/>
    <property type="molecule type" value="Genomic_DNA"/>
</dbReference>
<dbReference type="SUPFAM" id="SSF102114">
    <property type="entry name" value="Radical SAM enzymes"/>
    <property type="match status" value="1"/>
</dbReference>
<dbReference type="GO" id="GO:0046872">
    <property type="term" value="F:metal ion binding"/>
    <property type="evidence" value="ECO:0007669"/>
    <property type="project" value="UniProtKB-KW"/>
</dbReference>
<evidence type="ECO:0000256" key="3">
    <source>
        <dbReference type="ARBA" id="ARBA00022691"/>
    </source>
</evidence>
<keyword evidence="4" id="KW-0479">Metal-binding</keyword>
<evidence type="ECO:0008006" key="11">
    <source>
        <dbReference type="Google" id="ProtNLM"/>
    </source>
</evidence>
<name>A0A532V2Z5_UNCL8</name>
<dbReference type="InterPro" id="IPR013785">
    <property type="entry name" value="Aldolase_TIM"/>
</dbReference>
<proteinExistence type="predicted"/>
<accession>A0A532V2Z5</accession>
<comment type="cofactor">
    <cofactor evidence="1">
        <name>[4Fe-4S] cluster</name>
        <dbReference type="ChEBI" id="CHEBI:49883"/>
    </cofactor>
</comment>
<protein>
    <recommendedName>
        <fullName evidence="11">Radical SAM protein</fullName>
    </recommendedName>
</protein>
<dbReference type="CDD" id="cd21109">
    <property type="entry name" value="SPASM"/>
    <property type="match status" value="1"/>
</dbReference>
<evidence type="ECO:0000256" key="6">
    <source>
        <dbReference type="ARBA" id="ARBA00023014"/>
    </source>
</evidence>